<dbReference type="CDD" id="cd23948">
    <property type="entry name" value="FAD_synthase"/>
    <property type="match status" value="1"/>
</dbReference>
<keyword evidence="5" id="KW-0808">Transferase</keyword>
<dbReference type="InterPro" id="IPR014729">
    <property type="entry name" value="Rossmann-like_a/b/a_fold"/>
</dbReference>
<keyword evidence="15" id="KW-0378">Hydrolase</keyword>
<evidence type="ECO:0000256" key="6">
    <source>
        <dbReference type="ARBA" id="ARBA00022695"/>
    </source>
</evidence>
<dbReference type="EMBL" id="KN881721">
    <property type="protein sequence ID" value="KIY49852.1"/>
    <property type="molecule type" value="Genomic_DNA"/>
</dbReference>
<keyword evidence="3" id="KW-0285">Flavoprotein</keyword>
<evidence type="ECO:0000256" key="5">
    <source>
        <dbReference type="ARBA" id="ARBA00022679"/>
    </source>
</evidence>
<organism evidence="15 16">
    <name type="scientific">Fistulina hepatica ATCC 64428</name>
    <dbReference type="NCBI Taxonomy" id="1128425"/>
    <lineage>
        <taxon>Eukaryota</taxon>
        <taxon>Fungi</taxon>
        <taxon>Dikarya</taxon>
        <taxon>Basidiomycota</taxon>
        <taxon>Agaricomycotina</taxon>
        <taxon>Agaricomycetes</taxon>
        <taxon>Agaricomycetidae</taxon>
        <taxon>Agaricales</taxon>
        <taxon>Fistulinaceae</taxon>
        <taxon>Fistulina</taxon>
    </lineage>
</organism>
<keyword evidence="7" id="KW-0547">Nucleotide-binding</keyword>
<evidence type="ECO:0000256" key="3">
    <source>
        <dbReference type="ARBA" id="ARBA00022630"/>
    </source>
</evidence>
<evidence type="ECO:0000256" key="1">
    <source>
        <dbReference type="ARBA" id="ARBA00004726"/>
    </source>
</evidence>
<dbReference type="OrthoDB" id="270728at2759"/>
<reference evidence="15 16" key="1">
    <citation type="journal article" date="2015" name="Fungal Genet. Biol.">
        <title>Evolution of novel wood decay mechanisms in Agaricales revealed by the genome sequences of Fistulina hepatica and Cylindrobasidium torrendii.</title>
        <authorList>
            <person name="Floudas D."/>
            <person name="Held B.W."/>
            <person name="Riley R."/>
            <person name="Nagy L.G."/>
            <person name="Koehler G."/>
            <person name="Ransdell A.S."/>
            <person name="Younus H."/>
            <person name="Chow J."/>
            <person name="Chiniquy J."/>
            <person name="Lipzen A."/>
            <person name="Tritt A."/>
            <person name="Sun H."/>
            <person name="Haridas S."/>
            <person name="LaButti K."/>
            <person name="Ohm R.A."/>
            <person name="Kues U."/>
            <person name="Blanchette R.A."/>
            <person name="Grigoriev I.V."/>
            <person name="Minto R.E."/>
            <person name="Hibbett D.S."/>
        </authorList>
    </citation>
    <scope>NUCLEOTIDE SEQUENCE [LARGE SCALE GENOMIC DNA]</scope>
    <source>
        <strain evidence="15 16">ATCC 64428</strain>
    </source>
</reference>
<dbReference type="Pfam" id="PF01507">
    <property type="entry name" value="PAPS_reduct"/>
    <property type="match status" value="1"/>
</dbReference>
<evidence type="ECO:0000256" key="2">
    <source>
        <dbReference type="ARBA" id="ARBA00012393"/>
    </source>
</evidence>
<protein>
    <recommendedName>
        <fullName evidence="2">FAD synthase</fullName>
        <ecNumber evidence="2">2.7.7.2</ecNumber>
    </recommendedName>
    <alternativeName>
        <fullName evidence="10">FAD pyrophosphorylase</fullName>
    </alternativeName>
    <alternativeName>
        <fullName evidence="11">FMN adenylyltransferase</fullName>
    </alternativeName>
</protein>
<evidence type="ECO:0000313" key="15">
    <source>
        <dbReference type="EMBL" id="KIY49852.1"/>
    </source>
</evidence>
<evidence type="ECO:0000256" key="9">
    <source>
        <dbReference type="ARBA" id="ARBA00022840"/>
    </source>
</evidence>
<keyword evidence="4" id="KW-0288">FMN</keyword>
<gene>
    <name evidence="15" type="ORF">FISHEDRAFT_40673</name>
</gene>
<proteinExistence type="predicted"/>
<sequence length="301" mass="32798">MNCHDVAEEVYAWASGDDSISSLIKEALDVIDSALDDHGQDHVAISFNGGKDCTVLLHLFAAALAKRTPSNHSMKPIPGVYIAAPSTFPSLEEFIDSAAQAYNLDLFHTRPPNQPVESVDTPSQSNGTSHTDVSDPLSKPLGSSKGAEGMKQALQIYKDRYPHISAILIGTRRTDPHGGRLSYRNMTDHGWPPYERVNPIINWSYTDVWTFIRGLSIPYCDLYDQGYTSLGSTHNTSPNPALLVKPDLVTLNHARESRSQGASSESAAPPAIARYRPAYELVEGALERAGRGPVTTVQTEI</sequence>
<accession>A0A0D7AEQ5</accession>
<dbReference type="PANTHER" id="PTHR23293:SF9">
    <property type="entry name" value="FAD SYNTHASE"/>
    <property type="match status" value="1"/>
</dbReference>
<evidence type="ECO:0000256" key="4">
    <source>
        <dbReference type="ARBA" id="ARBA00022643"/>
    </source>
</evidence>
<dbReference type="EC" id="2.7.7.2" evidence="2"/>
<evidence type="ECO:0000256" key="13">
    <source>
        <dbReference type="SAM" id="MobiDB-lite"/>
    </source>
</evidence>
<feature type="region of interest" description="Disordered" evidence="13">
    <location>
        <begin position="109"/>
        <end position="146"/>
    </location>
</feature>
<keyword evidence="6" id="KW-0548">Nucleotidyltransferase</keyword>
<keyword evidence="8" id="KW-0274">FAD</keyword>
<evidence type="ECO:0000313" key="16">
    <source>
        <dbReference type="Proteomes" id="UP000054144"/>
    </source>
</evidence>
<evidence type="ECO:0000256" key="12">
    <source>
        <dbReference type="ARBA" id="ARBA00049494"/>
    </source>
</evidence>
<evidence type="ECO:0000259" key="14">
    <source>
        <dbReference type="Pfam" id="PF01507"/>
    </source>
</evidence>
<dbReference type="GO" id="GO:0016787">
    <property type="term" value="F:hydrolase activity"/>
    <property type="evidence" value="ECO:0007669"/>
    <property type="project" value="UniProtKB-KW"/>
</dbReference>
<dbReference type="Gene3D" id="3.40.50.620">
    <property type="entry name" value="HUPs"/>
    <property type="match status" value="1"/>
</dbReference>
<evidence type="ECO:0000256" key="10">
    <source>
        <dbReference type="ARBA" id="ARBA00031145"/>
    </source>
</evidence>
<name>A0A0D7AEQ5_9AGAR</name>
<dbReference type="GO" id="GO:0005524">
    <property type="term" value="F:ATP binding"/>
    <property type="evidence" value="ECO:0007669"/>
    <property type="project" value="UniProtKB-KW"/>
</dbReference>
<feature type="domain" description="Phosphoadenosine phosphosulphate reductase" evidence="14">
    <location>
        <begin position="43"/>
        <end position="238"/>
    </location>
</feature>
<dbReference type="AlphaFoldDB" id="A0A0D7AEQ5"/>
<feature type="compositionally biased region" description="Polar residues" evidence="13">
    <location>
        <begin position="120"/>
        <end position="131"/>
    </location>
</feature>
<dbReference type="InterPro" id="IPR002500">
    <property type="entry name" value="PAPS_reduct_dom"/>
</dbReference>
<keyword evidence="16" id="KW-1185">Reference proteome</keyword>
<dbReference type="PANTHER" id="PTHR23293">
    <property type="entry name" value="FAD SYNTHETASE-RELATED FMN ADENYLYLTRANSFERASE"/>
    <property type="match status" value="1"/>
</dbReference>
<dbReference type="SUPFAM" id="SSF52402">
    <property type="entry name" value="Adenine nucleotide alpha hydrolases-like"/>
    <property type="match status" value="1"/>
</dbReference>
<evidence type="ECO:0000256" key="11">
    <source>
        <dbReference type="ARBA" id="ARBA00031871"/>
    </source>
</evidence>
<dbReference type="Proteomes" id="UP000054144">
    <property type="component" value="Unassembled WGS sequence"/>
</dbReference>
<dbReference type="GO" id="GO:0006747">
    <property type="term" value="P:FAD biosynthetic process"/>
    <property type="evidence" value="ECO:0007669"/>
    <property type="project" value="TreeGrafter"/>
</dbReference>
<evidence type="ECO:0000256" key="8">
    <source>
        <dbReference type="ARBA" id="ARBA00022827"/>
    </source>
</evidence>
<comment type="catalytic activity">
    <reaction evidence="12">
        <text>FMN + ATP + H(+) = FAD + diphosphate</text>
        <dbReference type="Rhea" id="RHEA:17237"/>
        <dbReference type="ChEBI" id="CHEBI:15378"/>
        <dbReference type="ChEBI" id="CHEBI:30616"/>
        <dbReference type="ChEBI" id="CHEBI:33019"/>
        <dbReference type="ChEBI" id="CHEBI:57692"/>
        <dbReference type="ChEBI" id="CHEBI:58210"/>
        <dbReference type="EC" id="2.7.7.2"/>
    </reaction>
</comment>
<dbReference type="GO" id="GO:0003919">
    <property type="term" value="F:FMN adenylyltransferase activity"/>
    <property type="evidence" value="ECO:0007669"/>
    <property type="project" value="UniProtKB-EC"/>
</dbReference>
<keyword evidence="9" id="KW-0067">ATP-binding</keyword>
<comment type="pathway">
    <text evidence="1">Cofactor biosynthesis; FAD biosynthesis; FAD from FMN: step 1/1.</text>
</comment>
<evidence type="ECO:0000256" key="7">
    <source>
        <dbReference type="ARBA" id="ARBA00022741"/>
    </source>
</evidence>